<dbReference type="InterPro" id="IPR007111">
    <property type="entry name" value="NACHT_NTPase"/>
</dbReference>
<gene>
    <name evidence="2" type="ORF">RFH988_LOCUS29450</name>
</gene>
<dbReference type="PANTHER" id="PTHR46844:SF1">
    <property type="entry name" value="SLR5058 PROTEIN"/>
    <property type="match status" value="1"/>
</dbReference>
<protein>
    <recommendedName>
        <fullName evidence="1">NACHT domain-containing protein</fullName>
    </recommendedName>
</protein>
<name>A0A815DAG0_9BILA</name>
<proteinExistence type="predicted"/>
<evidence type="ECO:0000259" key="1">
    <source>
        <dbReference type="PROSITE" id="PS50837"/>
    </source>
</evidence>
<feature type="domain" description="NACHT" evidence="1">
    <location>
        <begin position="223"/>
        <end position="349"/>
    </location>
</feature>
<reference evidence="2" key="1">
    <citation type="submission" date="2021-02" db="EMBL/GenBank/DDBJ databases">
        <authorList>
            <person name="Nowell W R."/>
        </authorList>
    </citation>
    <scope>NUCLEOTIDE SEQUENCE</scope>
</reference>
<dbReference type="Proteomes" id="UP000663882">
    <property type="component" value="Unassembled WGS sequence"/>
</dbReference>
<dbReference type="Pfam" id="PF05729">
    <property type="entry name" value="NACHT"/>
    <property type="match status" value="1"/>
</dbReference>
<dbReference type="SUPFAM" id="SSF52540">
    <property type="entry name" value="P-loop containing nucleoside triphosphate hydrolases"/>
    <property type="match status" value="1"/>
</dbReference>
<evidence type="ECO:0000313" key="2">
    <source>
        <dbReference type="EMBL" id="CAF1295783.1"/>
    </source>
</evidence>
<sequence>MVNNRFVTNHSAEFEQANRSPIFGYEDSPVLTLEEALEEITVPNLDIMDHVRRAKKKFYRRSTLLTRDESAAIFFYSMPSTFYSCLNNTLRDEDREKLKPWFPFLKLFITALTKLPLVKDIVWRGVNFDDTLTESNYLFDFIKQQYQQNSRIERILNPAKSFPIHESYINLAIVTTKEQDENEKQLRDIQYGDAIMSTFEEIYGMKSTIDIQDIFNTYLNQRKQVLVFGRAGIGKSIFCRYVAYKWATGAFWTEYKLLALIPLRCLTTDRYPPLSSKQSYSLVDLVKKEVLSMNLPEKEDSLLTTVFDANKTLWILDGYDEIVQNIPGHLKCLLKQLLNTPHHIVTSRPYLNTLSYDTKMEITGFKDENIKEYVEQFFNQMEDELDNAIIKRQALLNGIPGLTTVSSSSSTNKFLVFNTYETYRAYRHQLMLQQMAEQEMVSIIKEKEFIINKSEMNSTCCIMRIDMVLNQSNFINRECKCKIVSNKLHFPYHSWEISSCKLCGCDDVSMKNCEQACKLMMQAYTITGCGKVVKDSKVKYTWDASSCSSGMNKEEFSCS</sequence>
<dbReference type="Gene3D" id="3.40.50.300">
    <property type="entry name" value="P-loop containing nucleotide triphosphate hydrolases"/>
    <property type="match status" value="1"/>
</dbReference>
<accession>A0A815DAG0</accession>
<dbReference type="PROSITE" id="PS50837">
    <property type="entry name" value="NACHT"/>
    <property type="match status" value="1"/>
</dbReference>
<dbReference type="PANTHER" id="PTHR46844">
    <property type="entry name" value="SLR5058 PROTEIN"/>
    <property type="match status" value="1"/>
</dbReference>
<dbReference type="AlphaFoldDB" id="A0A815DAG0"/>
<dbReference type="OrthoDB" id="120976at2759"/>
<dbReference type="InterPro" id="IPR027417">
    <property type="entry name" value="P-loop_NTPase"/>
</dbReference>
<evidence type="ECO:0000313" key="3">
    <source>
        <dbReference type="Proteomes" id="UP000663882"/>
    </source>
</evidence>
<dbReference type="EMBL" id="CAJNOO010002770">
    <property type="protein sequence ID" value="CAF1295783.1"/>
    <property type="molecule type" value="Genomic_DNA"/>
</dbReference>
<organism evidence="2 3">
    <name type="scientific">Rotaria sordida</name>
    <dbReference type="NCBI Taxonomy" id="392033"/>
    <lineage>
        <taxon>Eukaryota</taxon>
        <taxon>Metazoa</taxon>
        <taxon>Spiralia</taxon>
        <taxon>Gnathifera</taxon>
        <taxon>Rotifera</taxon>
        <taxon>Eurotatoria</taxon>
        <taxon>Bdelloidea</taxon>
        <taxon>Philodinida</taxon>
        <taxon>Philodinidae</taxon>
        <taxon>Rotaria</taxon>
    </lineage>
</organism>
<dbReference type="SUPFAM" id="SSF56399">
    <property type="entry name" value="ADP-ribosylation"/>
    <property type="match status" value="1"/>
</dbReference>
<comment type="caution">
    <text evidence="2">The sequence shown here is derived from an EMBL/GenBank/DDBJ whole genome shotgun (WGS) entry which is preliminary data.</text>
</comment>